<dbReference type="Pfam" id="PF04264">
    <property type="entry name" value="YceI"/>
    <property type="match status" value="1"/>
</dbReference>
<reference evidence="3 4" key="1">
    <citation type="journal article" date="2018" name="J. Microbiol.">
        <title>Baekduia soli gen. nov., sp. nov., a novel bacterium isolated from the soil of Baekdu Mountain and proposal of a novel family name, Baekduiaceae fam. nov.</title>
        <authorList>
            <person name="An D.S."/>
            <person name="Siddiqi M.Z."/>
            <person name="Kim K.H."/>
            <person name="Yu H.S."/>
            <person name="Im W.T."/>
        </authorList>
    </citation>
    <scope>NUCLEOTIDE SEQUENCE [LARGE SCALE GENOMIC DNA]</scope>
    <source>
        <strain evidence="3 4">BR7-21</strain>
    </source>
</reference>
<gene>
    <name evidence="3" type="ORF">FSW04_08060</name>
</gene>
<dbReference type="KEGG" id="bsol:FSW04_08060"/>
<sequence>MSDVAVQPFSGTYRARPEPSTFAFSVRHSGVFRYRGTVPDVAATLCADDDGLSLEGTARVGSISVVEPAAMRASVLGPAFFDAEHHPEIAFRSTAIRLAGDGRAEVDGELTIKGITRPVRARGRHAAPRQAAFGEVAGLELRTTVDRRDFGMDWQAELPGGGEAVGWEVDVEIDLLLMREDAGAGG</sequence>
<proteinExistence type="inferred from homology"/>
<dbReference type="Proteomes" id="UP000321805">
    <property type="component" value="Chromosome"/>
</dbReference>
<dbReference type="PANTHER" id="PTHR34406:SF1">
    <property type="entry name" value="PROTEIN YCEI"/>
    <property type="match status" value="1"/>
</dbReference>
<evidence type="ECO:0000313" key="4">
    <source>
        <dbReference type="Proteomes" id="UP000321805"/>
    </source>
</evidence>
<name>A0A5B8U3U1_9ACTN</name>
<evidence type="ECO:0000256" key="1">
    <source>
        <dbReference type="ARBA" id="ARBA00008812"/>
    </source>
</evidence>
<dbReference type="OrthoDB" id="9811006at2"/>
<protein>
    <submittedName>
        <fullName evidence="3">YceI family protein</fullName>
    </submittedName>
</protein>
<evidence type="ECO:0000259" key="2">
    <source>
        <dbReference type="SMART" id="SM00867"/>
    </source>
</evidence>
<dbReference type="AlphaFoldDB" id="A0A5B8U3U1"/>
<organism evidence="3 4">
    <name type="scientific">Baekduia soli</name>
    <dbReference type="NCBI Taxonomy" id="496014"/>
    <lineage>
        <taxon>Bacteria</taxon>
        <taxon>Bacillati</taxon>
        <taxon>Actinomycetota</taxon>
        <taxon>Thermoleophilia</taxon>
        <taxon>Solirubrobacterales</taxon>
        <taxon>Baekduiaceae</taxon>
        <taxon>Baekduia</taxon>
    </lineage>
</organism>
<feature type="domain" description="Lipid/polyisoprenoid-binding YceI-like" evidence="2">
    <location>
        <begin position="12"/>
        <end position="178"/>
    </location>
</feature>
<accession>A0A5B8U3U1</accession>
<dbReference type="InterPro" id="IPR007372">
    <property type="entry name" value="Lipid/polyisoprenoid-bd_YceI"/>
</dbReference>
<dbReference type="EMBL" id="CP042430">
    <property type="protein sequence ID" value="QEC47535.1"/>
    <property type="molecule type" value="Genomic_DNA"/>
</dbReference>
<dbReference type="InterPro" id="IPR036761">
    <property type="entry name" value="TTHA0802/YceI-like_sf"/>
</dbReference>
<dbReference type="SUPFAM" id="SSF101874">
    <property type="entry name" value="YceI-like"/>
    <property type="match status" value="1"/>
</dbReference>
<comment type="similarity">
    <text evidence="1">Belongs to the UPF0312 family.</text>
</comment>
<dbReference type="PANTHER" id="PTHR34406">
    <property type="entry name" value="PROTEIN YCEI"/>
    <property type="match status" value="1"/>
</dbReference>
<dbReference type="SMART" id="SM00867">
    <property type="entry name" value="YceI"/>
    <property type="match status" value="1"/>
</dbReference>
<dbReference type="Gene3D" id="2.40.128.110">
    <property type="entry name" value="Lipid/polyisoprenoid-binding, YceI-like"/>
    <property type="match status" value="1"/>
</dbReference>
<evidence type="ECO:0000313" key="3">
    <source>
        <dbReference type="EMBL" id="QEC47535.1"/>
    </source>
</evidence>
<keyword evidence="4" id="KW-1185">Reference proteome</keyword>
<dbReference type="RefSeq" id="WP_146918099.1">
    <property type="nucleotide sequence ID" value="NZ_CP042430.1"/>
</dbReference>